<sequence length="695" mass="74440">MLTGPRGIIVFLGGVACVVFAGAVAVGGWAAYGAGVAVVGLCTAAASGWLCRNERRLREAMDALARGEGLDVASGGPGRNALGDGLRSLAESIGKVRAERSLYERAIKGLGNPAFLCNREGRILVANKALLDLLKKPSAQVIGFSVGQAVYGRDVQSLTDKALKARAASEQDAELTLWDGRQVPAKCFAAPVHDDGGELVGAVTSFVDLAEVVGQRLEVERQRERMSQAGQQISTLAEHVASATELLSASADEQAQGAQKQRTQTSSVATAMDEMTATVIEVARNASGTSEAADRAQDSAAEGVSMVSKAVEAIKEVSESAKQLGHEIGELDSQAGEIGRIIGVINDIADQTNLLALNAAIEAARAGEAGRGFAVVADEVRKLAEKTVAATKEVEEAIGTIQARSRHATEAMRRTEKQVGESTSLSNQAGEALKHIMESIRDMVGRVTQIATAADQQSSAAEDISRNIEDIAEIAGEADEAAGQAASATRELAGLAQELLNVSNEFRDGGTGSKVRESAERMKGILPKLAQAFVKKKYGNSVYDFMQKELGNPVFLPTESYSDKALLQMAEIAAAKSNIKVRDFFIEFGKFSIRQFNEMYPRLFKKESLKEFYMRMNDVHAQLTKDQPGIKPPVFTYEDKGRELFMNYKSARGLFDYFEGILLGAAEFKGEKVSIKIKPFDQTSTRAEIVFLGKE</sequence>
<evidence type="ECO:0000256" key="4">
    <source>
        <dbReference type="PROSITE-ProRule" id="PRU00284"/>
    </source>
</evidence>
<feature type="coiled-coil region" evidence="5">
    <location>
        <begin position="478"/>
        <end position="505"/>
    </location>
</feature>
<gene>
    <name evidence="8" type="ordered locus">Daes_1818</name>
</gene>
<evidence type="ECO:0000259" key="7">
    <source>
        <dbReference type="PROSITE" id="PS50111"/>
    </source>
</evidence>
<keyword evidence="2 4" id="KW-0807">Transducer</keyword>
<dbReference type="STRING" id="643562.Daes_1818"/>
<dbReference type="GO" id="GO:0006935">
    <property type="term" value="P:chemotaxis"/>
    <property type="evidence" value="ECO:0007669"/>
    <property type="project" value="UniProtKB-ARBA"/>
</dbReference>
<dbReference type="InterPro" id="IPR004089">
    <property type="entry name" value="MCPsignal_dom"/>
</dbReference>
<name>E6VZ54_PSEA9</name>
<dbReference type="KEGG" id="das:Daes_1818"/>
<dbReference type="AlphaFoldDB" id="E6VZ54"/>
<dbReference type="OrthoDB" id="9816383at2"/>
<evidence type="ECO:0000256" key="6">
    <source>
        <dbReference type="SAM" id="Phobius"/>
    </source>
</evidence>
<reference evidence="9" key="1">
    <citation type="submission" date="2010-12" db="EMBL/GenBank/DDBJ databases">
        <title>Complete sequence of Desulfovibrio aespoeensis Aspo-2.</title>
        <authorList>
            <consortium name="US DOE Joint Genome Institute"/>
            <person name="Lucas S."/>
            <person name="Copeland A."/>
            <person name="Lapidus A."/>
            <person name="Cheng J.-F."/>
            <person name="Goodwin L."/>
            <person name="Pitluck S."/>
            <person name="Chertkov O."/>
            <person name="Misra M."/>
            <person name="Detter J.C."/>
            <person name="Han C."/>
            <person name="Tapia R."/>
            <person name="Land M."/>
            <person name="Hauser L."/>
            <person name="Kyrpides N."/>
            <person name="Ivanova N."/>
            <person name="Ovchinnikova G."/>
            <person name="Pedersen K."/>
            <person name="Jagevall S."/>
            <person name="Hazen T."/>
            <person name="Woyke T."/>
        </authorList>
    </citation>
    <scope>NUCLEOTIDE SEQUENCE [LARGE SCALE GENOMIC DNA]</scope>
    <source>
        <strain evidence="9">ATCC 700646 / DSM 10631 / Aspo-2</strain>
    </source>
</reference>
<dbReference type="Pfam" id="PF07700">
    <property type="entry name" value="HNOB"/>
    <property type="match status" value="1"/>
</dbReference>
<dbReference type="PANTHER" id="PTHR32089">
    <property type="entry name" value="METHYL-ACCEPTING CHEMOTAXIS PROTEIN MCPB"/>
    <property type="match status" value="1"/>
</dbReference>
<dbReference type="PANTHER" id="PTHR32089:SF112">
    <property type="entry name" value="LYSOZYME-LIKE PROTEIN-RELATED"/>
    <property type="match status" value="1"/>
</dbReference>
<dbReference type="Pfam" id="PF00015">
    <property type="entry name" value="MCPsignal"/>
    <property type="match status" value="1"/>
</dbReference>
<dbReference type="CDD" id="cd11386">
    <property type="entry name" value="MCP_signal"/>
    <property type="match status" value="1"/>
</dbReference>
<keyword evidence="5" id="KW-0175">Coiled coil</keyword>
<keyword evidence="6" id="KW-1133">Transmembrane helix</keyword>
<dbReference type="SUPFAM" id="SSF111126">
    <property type="entry name" value="Ligand-binding domain in the NO signalling and Golgi transport"/>
    <property type="match status" value="1"/>
</dbReference>
<dbReference type="FunFam" id="1.10.287.950:FF:000001">
    <property type="entry name" value="Methyl-accepting chemotaxis sensory transducer"/>
    <property type="match status" value="1"/>
</dbReference>
<dbReference type="Pfam" id="PF13426">
    <property type="entry name" value="PAS_9"/>
    <property type="match status" value="1"/>
</dbReference>
<dbReference type="InterPro" id="IPR038158">
    <property type="entry name" value="H-NOX_domain_sf"/>
</dbReference>
<dbReference type="Gene3D" id="1.10.287.950">
    <property type="entry name" value="Methyl-accepting chemotaxis protein"/>
    <property type="match status" value="1"/>
</dbReference>
<keyword evidence="9" id="KW-1185">Reference proteome</keyword>
<dbReference type="PROSITE" id="PS51257">
    <property type="entry name" value="PROKAR_LIPOPROTEIN"/>
    <property type="match status" value="1"/>
</dbReference>
<dbReference type="SUPFAM" id="SSF58104">
    <property type="entry name" value="Methyl-accepting chemotaxis protein (MCP) signaling domain"/>
    <property type="match status" value="1"/>
</dbReference>
<dbReference type="Gene3D" id="3.90.1520.10">
    <property type="entry name" value="H-NOX domain"/>
    <property type="match status" value="1"/>
</dbReference>
<dbReference type="GO" id="GO:0020037">
    <property type="term" value="F:heme binding"/>
    <property type="evidence" value="ECO:0007669"/>
    <property type="project" value="InterPro"/>
</dbReference>
<dbReference type="Proteomes" id="UP000002191">
    <property type="component" value="Chromosome"/>
</dbReference>
<organism evidence="8 9">
    <name type="scientific">Pseudodesulfovibrio aespoeensis (strain ATCC 700646 / DSM 10631 / Aspo-2)</name>
    <name type="common">Desulfovibrio aespoeensis</name>
    <dbReference type="NCBI Taxonomy" id="643562"/>
    <lineage>
        <taxon>Bacteria</taxon>
        <taxon>Pseudomonadati</taxon>
        <taxon>Thermodesulfobacteriota</taxon>
        <taxon>Desulfovibrionia</taxon>
        <taxon>Desulfovibrionales</taxon>
        <taxon>Desulfovibrionaceae</taxon>
    </lineage>
</organism>
<dbReference type="eggNOG" id="COG0840">
    <property type="taxonomic scope" value="Bacteria"/>
</dbReference>
<dbReference type="PROSITE" id="PS50111">
    <property type="entry name" value="CHEMOTAXIS_TRANSDUC_2"/>
    <property type="match status" value="1"/>
</dbReference>
<dbReference type="EMBL" id="CP002431">
    <property type="protein sequence ID" value="ADU62830.1"/>
    <property type="molecule type" value="Genomic_DNA"/>
</dbReference>
<evidence type="ECO:0000313" key="9">
    <source>
        <dbReference type="Proteomes" id="UP000002191"/>
    </source>
</evidence>
<evidence type="ECO:0000313" key="8">
    <source>
        <dbReference type="EMBL" id="ADU62830.1"/>
    </source>
</evidence>
<dbReference type="InterPro" id="IPR024096">
    <property type="entry name" value="NO_sig/Golgi_transp_ligand-bd"/>
</dbReference>
<dbReference type="CDD" id="cd00130">
    <property type="entry name" value="PAS"/>
    <property type="match status" value="1"/>
</dbReference>
<evidence type="ECO:0000256" key="3">
    <source>
        <dbReference type="ARBA" id="ARBA00029447"/>
    </source>
</evidence>
<dbReference type="SMART" id="SM00283">
    <property type="entry name" value="MA"/>
    <property type="match status" value="1"/>
</dbReference>
<keyword evidence="6" id="KW-0812">Transmembrane</keyword>
<reference evidence="8 9" key="2">
    <citation type="journal article" date="2014" name="Genome Announc.">
        <title>Complete Genome Sequence of the Subsurface, Mesophilic Sulfate-Reducing Bacterium Desulfovibrio aespoeensis Aspo-2.</title>
        <authorList>
            <person name="Pedersen K."/>
            <person name="Bengtsson A."/>
            <person name="Edlund J."/>
            <person name="Rabe L."/>
            <person name="Hazen T."/>
            <person name="Chakraborty R."/>
            <person name="Goodwin L."/>
            <person name="Shapiro N."/>
        </authorList>
    </citation>
    <scope>NUCLEOTIDE SEQUENCE [LARGE SCALE GENOMIC DNA]</scope>
    <source>
        <strain evidence="9">ATCC 700646 / DSM 10631 / Aspo-2</strain>
    </source>
</reference>
<keyword evidence="6" id="KW-0472">Membrane</keyword>
<feature type="transmembrane region" description="Helical" evidence="6">
    <location>
        <begin position="7"/>
        <end position="26"/>
    </location>
</feature>
<dbReference type="HOGENOM" id="CLU_000445_107_27_7"/>
<proteinExistence type="inferred from homology"/>
<comment type="subcellular location">
    <subcellularLocation>
        <location evidence="1">Membrane</location>
    </subcellularLocation>
</comment>
<comment type="similarity">
    <text evidence="3">Belongs to the methyl-accepting chemotaxis (MCP) protein family.</text>
</comment>
<protein>
    <submittedName>
        <fullName evidence="8">Chemotaxis sensory transducer</fullName>
    </submittedName>
</protein>
<dbReference type="InterPro" id="IPR000014">
    <property type="entry name" value="PAS"/>
</dbReference>
<evidence type="ECO:0000256" key="5">
    <source>
        <dbReference type="SAM" id="Coils"/>
    </source>
</evidence>
<dbReference type="SMART" id="SM00091">
    <property type="entry name" value="PAS"/>
    <property type="match status" value="1"/>
</dbReference>
<dbReference type="GO" id="GO:0007165">
    <property type="term" value="P:signal transduction"/>
    <property type="evidence" value="ECO:0007669"/>
    <property type="project" value="UniProtKB-KW"/>
</dbReference>
<dbReference type="GO" id="GO:0016020">
    <property type="term" value="C:membrane"/>
    <property type="evidence" value="ECO:0007669"/>
    <property type="project" value="UniProtKB-SubCell"/>
</dbReference>
<dbReference type="SUPFAM" id="SSF55785">
    <property type="entry name" value="PYP-like sensor domain (PAS domain)"/>
    <property type="match status" value="1"/>
</dbReference>
<accession>E6VZ54</accession>
<dbReference type="InterPro" id="IPR035965">
    <property type="entry name" value="PAS-like_dom_sf"/>
</dbReference>
<feature type="domain" description="Methyl-accepting transducer" evidence="7">
    <location>
        <begin position="236"/>
        <end position="472"/>
    </location>
</feature>
<evidence type="ECO:0000256" key="1">
    <source>
        <dbReference type="ARBA" id="ARBA00004370"/>
    </source>
</evidence>
<dbReference type="InterPro" id="IPR011644">
    <property type="entry name" value="Heme_NO-bd"/>
</dbReference>
<evidence type="ECO:0000256" key="2">
    <source>
        <dbReference type="ARBA" id="ARBA00023224"/>
    </source>
</evidence>
<dbReference type="Gene3D" id="3.30.450.20">
    <property type="entry name" value="PAS domain"/>
    <property type="match status" value="1"/>
</dbReference>